<dbReference type="CDD" id="cd00009">
    <property type="entry name" value="AAA"/>
    <property type="match status" value="1"/>
</dbReference>
<comment type="similarity">
    <text evidence="2">Belongs to the activator 1 small subunits family.</text>
</comment>
<evidence type="ECO:0000256" key="4">
    <source>
        <dbReference type="ARBA" id="ARBA00023242"/>
    </source>
</evidence>
<evidence type="ECO:0000256" key="5">
    <source>
        <dbReference type="ARBA" id="ARBA00070185"/>
    </source>
</evidence>
<accession>A0A8H7S1S9</accession>
<evidence type="ECO:0000259" key="6">
    <source>
        <dbReference type="SMART" id="SM00382"/>
    </source>
</evidence>
<keyword evidence="3" id="KW-0235">DNA replication</keyword>
<dbReference type="Gene3D" id="1.10.8.60">
    <property type="match status" value="1"/>
</dbReference>
<dbReference type="OrthoDB" id="761538at2759"/>
<dbReference type="InterPro" id="IPR027417">
    <property type="entry name" value="P-loop_NTPase"/>
</dbReference>
<keyword evidence="4" id="KW-0539">Nucleus</keyword>
<dbReference type="FunFam" id="1.20.272.10:FF:000002">
    <property type="entry name" value="Replication factor C subunit 3"/>
    <property type="match status" value="1"/>
</dbReference>
<reference evidence="7 8" key="1">
    <citation type="submission" date="2020-12" db="EMBL/GenBank/DDBJ databases">
        <title>Metabolic potential, ecology and presence of endohyphal bacteria is reflected in genomic diversity of Mucoromycotina.</title>
        <authorList>
            <person name="Muszewska A."/>
            <person name="Okrasinska A."/>
            <person name="Steczkiewicz K."/>
            <person name="Drgas O."/>
            <person name="Orlowska M."/>
            <person name="Perlinska-Lenart U."/>
            <person name="Aleksandrzak-Piekarczyk T."/>
            <person name="Szatraj K."/>
            <person name="Zielenkiewicz U."/>
            <person name="Pilsyk S."/>
            <person name="Malc E."/>
            <person name="Mieczkowski P."/>
            <person name="Kruszewska J.S."/>
            <person name="Biernat P."/>
            <person name="Pawlowska J."/>
        </authorList>
    </citation>
    <scope>NUCLEOTIDE SEQUENCE [LARGE SCALE GENOMIC DNA]</scope>
    <source>
        <strain evidence="7 8">CBS 142.35</strain>
    </source>
</reference>
<dbReference type="Pfam" id="PF13177">
    <property type="entry name" value="DNA_pol3_delta2"/>
    <property type="match status" value="1"/>
</dbReference>
<evidence type="ECO:0000313" key="8">
    <source>
        <dbReference type="Proteomes" id="UP000646827"/>
    </source>
</evidence>
<protein>
    <recommendedName>
        <fullName evidence="5">Replication factor C subunit 5</fullName>
    </recommendedName>
</protein>
<evidence type="ECO:0000256" key="3">
    <source>
        <dbReference type="ARBA" id="ARBA00022705"/>
    </source>
</evidence>
<name>A0A8H7S1S9_9FUNG</name>
<dbReference type="InterPro" id="IPR008921">
    <property type="entry name" value="DNA_pol3_clamp-load_cplx_C"/>
</dbReference>
<dbReference type="PANTHER" id="PTHR11669:SF1">
    <property type="entry name" value="REPLICATION FACTOR C SUBUNIT 3"/>
    <property type="match status" value="1"/>
</dbReference>
<dbReference type="SUPFAM" id="SSF48019">
    <property type="entry name" value="post-AAA+ oligomerization domain-like"/>
    <property type="match status" value="1"/>
</dbReference>
<dbReference type="Pfam" id="PF21960">
    <property type="entry name" value="RCF1-5-like_lid"/>
    <property type="match status" value="1"/>
</dbReference>
<sequence length="357" mass="41085">MSLWADKYRPTTLDQLTYHKGLTRQLKQMAASENIPHMLFYGPSGAGKKTRITAILREIFGPGVEKLKVDERQFATTSRKKMVFTIVSSNYHLELNPSDLGMYDRVIVQDVIKGVAQSKQLDANAKHQFKVVIIDQADELTREAQAALRRTMEKHTSTMRLILCCNSLSKIIAPVRSRCLLIRVARPSEREVSTALQTIAQLEKFILPTQLAQNIAKHTQCNLRASLLALESTAVRRTNLEEVQKPDRVDWELVISKIARMILDEQTPAKLLDIRKELYSLITHCIQPSLVMKNISFELAKSMDDKMRRIIFEKAAFHEHRMRKGQKHIFHLEAFVASIMHEYKMYVNNNNNNNLFK</sequence>
<dbReference type="GO" id="GO:0006271">
    <property type="term" value="P:DNA strand elongation involved in DNA replication"/>
    <property type="evidence" value="ECO:0007669"/>
    <property type="project" value="UniProtKB-ARBA"/>
</dbReference>
<dbReference type="InterPro" id="IPR003593">
    <property type="entry name" value="AAA+_ATPase"/>
</dbReference>
<dbReference type="SMART" id="SM00382">
    <property type="entry name" value="AAA"/>
    <property type="match status" value="1"/>
</dbReference>
<dbReference type="GO" id="GO:0031391">
    <property type="term" value="C:Elg1 RFC-like complex"/>
    <property type="evidence" value="ECO:0007669"/>
    <property type="project" value="TreeGrafter"/>
</dbReference>
<dbReference type="GO" id="GO:0003689">
    <property type="term" value="F:DNA clamp loader activity"/>
    <property type="evidence" value="ECO:0007669"/>
    <property type="project" value="TreeGrafter"/>
</dbReference>
<dbReference type="InterPro" id="IPR050238">
    <property type="entry name" value="DNA_Rep/Repair_Clamp_Loader"/>
</dbReference>
<dbReference type="GO" id="GO:0031390">
    <property type="term" value="C:Ctf18 RFC-like complex"/>
    <property type="evidence" value="ECO:0007669"/>
    <property type="project" value="TreeGrafter"/>
</dbReference>
<dbReference type="Pfam" id="PF22534">
    <property type="entry name" value="RFC_C"/>
    <property type="match status" value="1"/>
</dbReference>
<dbReference type="GO" id="GO:0003677">
    <property type="term" value="F:DNA binding"/>
    <property type="evidence" value="ECO:0007669"/>
    <property type="project" value="InterPro"/>
</dbReference>
<dbReference type="PANTHER" id="PTHR11669">
    <property type="entry name" value="REPLICATION FACTOR C / DNA POLYMERASE III GAMMA-TAU SUBUNIT"/>
    <property type="match status" value="1"/>
</dbReference>
<keyword evidence="8" id="KW-1185">Reference proteome</keyword>
<dbReference type="Gene3D" id="1.20.272.10">
    <property type="match status" value="1"/>
</dbReference>
<dbReference type="AlphaFoldDB" id="A0A8H7S1S9"/>
<evidence type="ECO:0000313" key="7">
    <source>
        <dbReference type="EMBL" id="KAG2221095.1"/>
    </source>
</evidence>
<proteinExistence type="inferred from homology"/>
<dbReference type="FunFam" id="3.40.50.300:FF:000136">
    <property type="entry name" value="Replication factor C subunit 5"/>
    <property type="match status" value="1"/>
</dbReference>
<comment type="caution">
    <text evidence="7">The sequence shown here is derived from an EMBL/GenBank/DDBJ whole genome shotgun (WGS) entry which is preliminary data.</text>
</comment>
<dbReference type="Gene3D" id="3.40.50.300">
    <property type="entry name" value="P-loop containing nucleotide triphosphate hydrolases"/>
    <property type="match status" value="1"/>
</dbReference>
<dbReference type="SUPFAM" id="SSF52540">
    <property type="entry name" value="P-loop containing nucleoside triphosphate hydrolases"/>
    <property type="match status" value="1"/>
</dbReference>
<dbReference type="GO" id="GO:0005663">
    <property type="term" value="C:DNA replication factor C complex"/>
    <property type="evidence" value="ECO:0007669"/>
    <property type="project" value="TreeGrafter"/>
</dbReference>
<dbReference type="Proteomes" id="UP000646827">
    <property type="component" value="Unassembled WGS sequence"/>
</dbReference>
<comment type="subcellular location">
    <subcellularLocation>
        <location evidence="1">Nucleus</location>
    </subcellularLocation>
</comment>
<organism evidence="7 8">
    <name type="scientific">Circinella minor</name>
    <dbReference type="NCBI Taxonomy" id="1195481"/>
    <lineage>
        <taxon>Eukaryota</taxon>
        <taxon>Fungi</taxon>
        <taxon>Fungi incertae sedis</taxon>
        <taxon>Mucoromycota</taxon>
        <taxon>Mucoromycotina</taxon>
        <taxon>Mucoromycetes</taxon>
        <taxon>Mucorales</taxon>
        <taxon>Lichtheimiaceae</taxon>
        <taxon>Circinella</taxon>
    </lineage>
</organism>
<evidence type="ECO:0000256" key="2">
    <source>
        <dbReference type="ARBA" id="ARBA00005378"/>
    </source>
</evidence>
<dbReference type="GO" id="GO:0031389">
    <property type="term" value="C:Rad17 RFC-like complex"/>
    <property type="evidence" value="ECO:0007669"/>
    <property type="project" value="TreeGrafter"/>
</dbReference>
<dbReference type="EMBL" id="JAEPRB010000119">
    <property type="protein sequence ID" value="KAG2221095.1"/>
    <property type="molecule type" value="Genomic_DNA"/>
</dbReference>
<feature type="domain" description="AAA+ ATPase" evidence="6">
    <location>
        <begin position="34"/>
        <end position="187"/>
    </location>
</feature>
<gene>
    <name evidence="7" type="ORF">INT45_008616</name>
</gene>
<evidence type="ECO:0000256" key="1">
    <source>
        <dbReference type="ARBA" id="ARBA00004123"/>
    </source>
</evidence>
<dbReference type="GO" id="GO:0006281">
    <property type="term" value="P:DNA repair"/>
    <property type="evidence" value="ECO:0007669"/>
    <property type="project" value="TreeGrafter"/>
</dbReference>